<keyword evidence="4" id="KW-0804">Transcription</keyword>
<protein>
    <submittedName>
        <fullName evidence="8">TAFII28-domain-containing protein</fullName>
    </submittedName>
</protein>
<dbReference type="GO" id="GO:0016251">
    <property type="term" value="F:RNA polymerase II general transcription initiation factor activity"/>
    <property type="evidence" value="ECO:0007669"/>
    <property type="project" value="TreeGrafter"/>
</dbReference>
<feature type="region of interest" description="Disordered" evidence="6">
    <location>
        <begin position="1"/>
        <end position="160"/>
    </location>
</feature>
<dbReference type="EMBL" id="KZ819638">
    <property type="protein sequence ID" value="PWN88182.1"/>
    <property type="molecule type" value="Genomic_DNA"/>
</dbReference>
<comment type="subcellular location">
    <subcellularLocation>
        <location evidence="1">Nucleus</location>
    </subcellularLocation>
</comment>
<dbReference type="PANTHER" id="PTHR13218:SF8">
    <property type="entry name" value="TRANSCRIPTION INITIATION FACTOR TFIID SUBUNIT 11"/>
    <property type="match status" value="1"/>
</dbReference>
<proteinExistence type="inferred from homology"/>
<evidence type="ECO:0000313" key="8">
    <source>
        <dbReference type="EMBL" id="PWN88182.1"/>
    </source>
</evidence>
<feature type="domain" description="TAFII28-like protein" evidence="7">
    <location>
        <begin position="180"/>
        <end position="263"/>
    </location>
</feature>
<name>A0A316YG90_9BASI</name>
<reference evidence="8 9" key="1">
    <citation type="journal article" date="2018" name="Mol. Biol. Evol.">
        <title>Broad Genomic Sampling Reveals a Smut Pathogenic Ancestry of the Fungal Clade Ustilaginomycotina.</title>
        <authorList>
            <person name="Kijpornyongpan T."/>
            <person name="Mondo S.J."/>
            <person name="Barry K."/>
            <person name="Sandor L."/>
            <person name="Lee J."/>
            <person name="Lipzen A."/>
            <person name="Pangilinan J."/>
            <person name="LaButti K."/>
            <person name="Hainaut M."/>
            <person name="Henrissat B."/>
            <person name="Grigoriev I.V."/>
            <person name="Spatafora J.W."/>
            <person name="Aime M.C."/>
        </authorList>
    </citation>
    <scope>NUCLEOTIDE SEQUENCE [LARGE SCALE GENOMIC DNA]</scope>
    <source>
        <strain evidence="8 9">MCA 4198</strain>
    </source>
</reference>
<dbReference type="PANTHER" id="PTHR13218">
    <property type="entry name" value="TRANSCRIPTION INITIATION FACTOR TFIID SUBUNIT 11-RELATED"/>
    <property type="match status" value="1"/>
</dbReference>
<feature type="compositionally biased region" description="Acidic residues" evidence="6">
    <location>
        <begin position="127"/>
        <end position="137"/>
    </location>
</feature>
<comment type="similarity">
    <text evidence="2">Belongs to the TAF11 family.</text>
</comment>
<evidence type="ECO:0000259" key="7">
    <source>
        <dbReference type="Pfam" id="PF04719"/>
    </source>
</evidence>
<keyword evidence="9" id="KW-1185">Reference proteome</keyword>
<feature type="compositionally biased region" description="Gly residues" evidence="6">
    <location>
        <begin position="70"/>
        <end position="80"/>
    </location>
</feature>
<dbReference type="Gene3D" id="1.10.20.10">
    <property type="entry name" value="Histone, subunit A"/>
    <property type="match status" value="1"/>
</dbReference>
<accession>A0A316YG90</accession>
<dbReference type="InParanoid" id="A0A316YG90"/>
<dbReference type="InterPro" id="IPR006809">
    <property type="entry name" value="TAFII28_dom"/>
</dbReference>
<feature type="compositionally biased region" description="Gly residues" evidence="6">
    <location>
        <begin position="7"/>
        <end position="27"/>
    </location>
</feature>
<sequence>MDAPSSRGGGKSGGGGASRGGGGGGGKGRSKAKTPRQGSVDSMGGDATAMTTSTSTSTPTKAKKAKGKGRPPGSGSGGAKGGKKGRNRSETRESSLAGRGSAVPLDQEDARGGPSYGDGNETRYGNEEEEDEEEYEEAGAGGEDGAEDEAEGDDEGLLEEDEWIRQEAVQKARQANIGPLVDAMTEDQRERFFAYRSQKLEKRHVRRLVNHLTNQSVTDSVATLAAGAAKIFVGDIVERARAVQQEKGQAGPLRPEHLLEAHRLYREEREKPGRYPPGAPNASAGVAGSGKRRRMF</sequence>
<organism evidence="8 9">
    <name type="scientific">Acaromyces ingoldii</name>
    <dbReference type="NCBI Taxonomy" id="215250"/>
    <lineage>
        <taxon>Eukaryota</taxon>
        <taxon>Fungi</taxon>
        <taxon>Dikarya</taxon>
        <taxon>Basidiomycota</taxon>
        <taxon>Ustilaginomycotina</taxon>
        <taxon>Exobasidiomycetes</taxon>
        <taxon>Exobasidiales</taxon>
        <taxon>Cryptobasidiaceae</taxon>
        <taxon>Acaromyces</taxon>
    </lineage>
</organism>
<evidence type="ECO:0000256" key="1">
    <source>
        <dbReference type="ARBA" id="ARBA00004123"/>
    </source>
</evidence>
<dbReference type="InterPro" id="IPR009072">
    <property type="entry name" value="Histone-fold"/>
</dbReference>
<dbReference type="InterPro" id="IPR045127">
    <property type="entry name" value="TAF11-like"/>
</dbReference>
<dbReference type="GO" id="GO:0005669">
    <property type="term" value="C:transcription factor TFIID complex"/>
    <property type="evidence" value="ECO:0007669"/>
    <property type="project" value="InterPro"/>
</dbReference>
<evidence type="ECO:0000313" key="9">
    <source>
        <dbReference type="Proteomes" id="UP000245768"/>
    </source>
</evidence>
<dbReference type="CDD" id="cd08048">
    <property type="entry name" value="HFD_TAF11"/>
    <property type="match status" value="1"/>
</dbReference>
<dbReference type="SUPFAM" id="SSF47113">
    <property type="entry name" value="Histone-fold"/>
    <property type="match status" value="1"/>
</dbReference>
<dbReference type="Pfam" id="PF04719">
    <property type="entry name" value="TAFII28"/>
    <property type="match status" value="1"/>
</dbReference>
<evidence type="ECO:0000256" key="5">
    <source>
        <dbReference type="ARBA" id="ARBA00023242"/>
    </source>
</evidence>
<keyword evidence="3" id="KW-0805">Transcription regulation</keyword>
<feature type="compositionally biased region" description="Acidic residues" evidence="6">
    <location>
        <begin position="144"/>
        <end position="160"/>
    </location>
</feature>
<dbReference type="RefSeq" id="XP_025375380.1">
    <property type="nucleotide sequence ID" value="XM_025519314.1"/>
</dbReference>
<gene>
    <name evidence="8" type="ORF">FA10DRAFT_243555</name>
</gene>
<feature type="compositionally biased region" description="Low complexity" evidence="6">
    <location>
        <begin position="44"/>
        <end position="60"/>
    </location>
</feature>
<evidence type="ECO:0000256" key="2">
    <source>
        <dbReference type="ARBA" id="ARBA00009788"/>
    </source>
</evidence>
<dbReference type="Proteomes" id="UP000245768">
    <property type="component" value="Unassembled WGS sequence"/>
</dbReference>
<dbReference type="GeneID" id="37041230"/>
<dbReference type="GO" id="GO:0046982">
    <property type="term" value="F:protein heterodimerization activity"/>
    <property type="evidence" value="ECO:0007669"/>
    <property type="project" value="InterPro"/>
</dbReference>
<evidence type="ECO:0000256" key="3">
    <source>
        <dbReference type="ARBA" id="ARBA00023015"/>
    </source>
</evidence>
<evidence type="ECO:0000256" key="4">
    <source>
        <dbReference type="ARBA" id="ARBA00023163"/>
    </source>
</evidence>
<keyword evidence="5" id="KW-0539">Nucleus</keyword>
<evidence type="ECO:0000256" key="6">
    <source>
        <dbReference type="SAM" id="MobiDB-lite"/>
    </source>
</evidence>
<dbReference type="STRING" id="215250.A0A316YG90"/>
<feature type="region of interest" description="Disordered" evidence="6">
    <location>
        <begin position="267"/>
        <end position="296"/>
    </location>
</feature>
<dbReference type="OrthoDB" id="28335at2759"/>
<dbReference type="AlphaFoldDB" id="A0A316YG90"/>
<dbReference type="GO" id="GO:0051123">
    <property type="term" value="P:RNA polymerase II preinitiation complex assembly"/>
    <property type="evidence" value="ECO:0007669"/>
    <property type="project" value="InterPro"/>
</dbReference>